<feature type="region of interest" description="Disordered" evidence="2">
    <location>
        <begin position="272"/>
        <end position="291"/>
    </location>
</feature>
<evidence type="ECO:0000256" key="1">
    <source>
        <dbReference type="SAM" id="Coils"/>
    </source>
</evidence>
<evidence type="ECO:0000313" key="3">
    <source>
        <dbReference type="EMBL" id="BAD75983.1"/>
    </source>
</evidence>
<feature type="region of interest" description="Disordered" evidence="2">
    <location>
        <begin position="306"/>
        <end position="343"/>
    </location>
</feature>
<dbReference type="STRING" id="235909.GK1698"/>
<keyword evidence="4" id="KW-1185">Reference proteome</keyword>
<organism evidence="3 4">
    <name type="scientific">Geobacillus kaustophilus (strain HTA426)</name>
    <dbReference type="NCBI Taxonomy" id="235909"/>
    <lineage>
        <taxon>Bacteria</taxon>
        <taxon>Bacillati</taxon>
        <taxon>Bacillota</taxon>
        <taxon>Bacilli</taxon>
        <taxon>Bacillales</taxon>
        <taxon>Anoxybacillaceae</taxon>
        <taxon>Geobacillus</taxon>
        <taxon>Geobacillus thermoleovorans group</taxon>
    </lineage>
</organism>
<protein>
    <recommendedName>
        <fullName evidence="5">Cytosolic protein</fullName>
    </recommendedName>
</protein>
<name>Q5KZA3_GEOKA</name>
<proteinExistence type="predicted"/>
<dbReference type="HOGENOM" id="CLU_489804_0_0_9"/>
<feature type="compositionally biased region" description="Polar residues" evidence="2">
    <location>
        <begin position="494"/>
        <end position="511"/>
    </location>
</feature>
<evidence type="ECO:0000256" key="2">
    <source>
        <dbReference type="SAM" id="MobiDB-lite"/>
    </source>
</evidence>
<feature type="compositionally biased region" description="Basic and acidic residues" evidence="2">
    <location>
        <begin position="417"/>
        <end position="479"/>
    </location>
</feature>
<gene>
    <name evidence="3" type="ordered locus">GK1698</name>
</gene>
<dbReference type="AlphaFoldDB" id="Q5KZA3"/>
<feature type="compositionally biased region" description="Polar residues" evidence="2">
    <location>
        <begin position="319"/>
        <end position="333"/>
    </location>
</feature>
<keyword evidence="1" id="KW-0175">Coiled coil</keyword>
<evidence type="ECO:0000313" key="4">
    <source>
        <dbReference type="Proteomes" id="UP000001172"/>
    </source>
</evidence>
<feature type="compositionally biased region" description="Basic and acidic residues" evidence="2">
    <location>
        <begin position="276"/>
        <end position="291"/>
    </location>
</feature>
<dbReference type="Proteomes" id="UP000001172">
    <property type="component" value="Chromosome"/>
</dbReference>
<evidence type="ECO:0008006" key="5">
    <source>
        <dbReference type="Google" id="ProtNLM"/>
    </source>
</evidence>
<feature type="region of interest" description="Disordered" evidence="2">
    <location>
        <begin position="361"/>
        <end position="511"/>
    </location>
</feature>
<dbReference type="KEGG" id="gka:GK1698"/>
<sequence>MRKKVMDMSKEQKTTQLQQKIIHLKSELEKYKTLLASLGSQEEWERLHMEKDELQAKHDELIGQCCRYEELLSEQKNEIKRLSEALKTMEEEKEWLRQEMEQWKTTCAYWQEQAEANQKHIQSLEATLKAFQQKEMEWNEERTKTKEKNRLRKDGTLSFMNESIDSWTSWSERMENDYKVMKEQIEKIAKEFPKLQNALRNSAKTHELEKDVDVLTKKIQGTEEKLSKMDLERQKDSLMLQKHMFTQQMELELMMEKVTSLASEIKHLSNQIADLTRSRNDPPKDSPNDDTMELKEMLSRLMERLTASSDEKSKEPATSPIQSANPFSTNMQTEKAPPPPNSFLKLQEFMDGTNQPIVVSPVKRKETHASHLYSQKSIPIKRARMEHSSSHQRLPFQHSSPPAEDEDNRLNISVQNDHTDPNPGKRSDASRLEQKKDHQLFTQTDEVRFESTHKAADPLKNEDERPKKTDPNMEIKENQESLVSPDGQEAVMQDPTSASDISADGQQSDSGTYEATAFLPSASVLIQDDAIIHGEDSFMGEGKPSKWGLWSLFKKSKTSQ</sequence>
<dbReference type="eggNOG" id="ENOG5033X69">
    <property type="taxonomic scope" value="Bacteria"/>
</dbReference>
<dbReference type="EMBL" id="BA000043">
    <property type="protein sequence ID" value="BAD75983.1"/>
    <property type="molecule type" value="Genomic_DNA"/>
</dbReference>
<accession>Q5KZA3</accession>
<feature type="compositionally biased region" description="Basic and acidic residues" evidence="2">
    <location>
        <begin position="306"/>
        <end position="315"/>
    </location>
</feature>
<feature type="coiled-coil region" evidence="1">
    <location>
        <begin position="72"/>
        <end position="141"/>
    </location>
</feature>
<reference evidence="3 4" key="1">
    <citation type="journal article" date="2004" name="Nucleic Acids Res.">
        <title>Thermoadaptation trait revealed by the genome sequence of thermophilic Geobacillus kaustophilus.</title>
        <authorList>
            <person name="Takami H."/>
            <person name="Takaki Y."/>
            <person name="Chee G.J."/>
            <person name="Nishi S."/>
            <person name="Shimamura S."/>
            <person name="Suzuki H."/>
            <person name="Matsui S."/>
            <person name="Uchiyama I."/>
        </authorList>
    </citation>
    <scope>NUCLEOTIDE SEQUENCE [LARGE SCALE GENOMIC DNA]</scope>
    <source>
        <strain evidence="3 4">HTA426</strain>
    </source>
</reference>